<dbReference type="GO" id="GO:0043565">
    <property type="term" value="F:sequence-specific DNA binding"/>
    <property type="evidence" value="ECO:0000318"/>
    <property type="project" value="GO_Central"/>
</dbReference>
<feature type="domain" description="Calmodulin binding protein central" evidence="2">
    <location>
        <begin position="188"/>
        <end position="250"/>
    </location>
</feature>
<dbReference type="Gramene" id="mRNA:HanXRQr2_Chr08g0355521">
    <property type="protein sequence ID" value="mRNA:HanXRQr2_Chr08g0355521"/>
    <property type="gene ID" value="HanXRQr2_Chr08g0355521"/>
</dbReference>
<dbReference type="PANTHER" id="PTHR31713">
    <property type="entry name" value="OS02G0177800 PROTEIN"/>
    <property type="match status" value="1"/>
</dbReference>
<proteinExistence type="predicted"/>
<dbReference type="Pfam" id="PF07887">
    <property type="entry name" value="Calmodulin_bind"/>
    <property type="match status" value="1"/>
</dbReference>
<keyword evidence="5" id="KW-1185">Reference proteome</keyword>
<dbReference type="InterPro" id="IPR012416">
    <property type="entry name" value="CBP60"/>
</dbReference>
<dbReference type="GO" id="GO:0005516">
    <property type="term" value="F:calmodulin binding"/>
    <property type="evidence" value="ECO:0007669"/>
    <property type="project" value="InterPro"/>
</dbReference>
<dbReference type="Proteomes" id="UP000215914">
    <property type="component" value="Chromosome 8"/>
</dbReference>
<reference evidence="3 5" key="1">
    <citation type="journal article" date="2017" name="Nature">
        <title>The sunflower genome provides insights into oil metabolism, flowering and Asterid evolution.</title>
        <authorList>
            <person name="Badouin H."/>
            <person name="Gouzy J."/>
            <person name="Grassa C.J."/>
            <person name="Murat F."/>
            <person name="Staton S.E."/>
            <person name="Cottret L."/>
            <person name="Lelandais-Briere C."/>
            <person name="Owens G.L."/>
            <person name="Carrere S."/>
            <person name="Mayjonade B."/>
            <person name="Legrand L."/>
            <person name="Gill N."/>
            <person name="Kane N.C."/>
            <person name="Bowers J.E."/>
            <person name="Hubner S."/>
            <person name="Bellec A."/>
            <person name="Berard A."/>
            <person name="Berges H."/>
            <person name="Blanchet N."/>
            <person name="Boniface M.C."/>
            <person name="Brunel D."/>
            <person name="Catrice O."/>
            <person name="Chaidir N."/>
            <person name="Claudel C."/>
            <person name="Donnadieu C."/>
            <person name="Faraut T."/>
            <person name="Fievet G."/>
            <person name="Helmstetter N."/>
            <person name="King M."/>
            <person name="Knapp S.J."/>
            <person name="Lai Z."/>
            <person name="Le Paslier M.C."/>
            <person name="Lippi Y."/>
            <person name="Lorenzon L."/>
            <person name="Mandel J.R."/>
            <person name="Marage G."/>
            <person name="Marchand G."/>
            <person name="Marquand E."/>
            <person name="Bret-Mestries E."/>
            <person name="Morien E."/>
            <person name="Nambeesan S."/>
            <person name="Nguyen T."/>
            <person name="Pegot-Espagnet P."/>
            <person name="Pouilly N."/>
            <person name="Raftis F."/>
            <person name="Sallet E."/>
            <person name="Schiex T."/>
            <person name="Thomas J."/>
            <person name="Vandecasteele C."/>
            <person name="Vares D."/>
            <person name="Vear F."/>
            <person name="Vautrin S."/>
            <person name="Crespi M."/>
            <person name="Mangin B."/>
            <person name="Burke J.M."/>
            <person name="Salse J."/>
            <person name="Munos S."/>
            <person name="Vincourt P."/>
            <person name="Rieseberg L.H."/>
            <person name="Langlade N.B."/>
        </authorList>
    </citation>
    <scope>NUCLEOTIDE SEQUENCE [LARGE SCALE GENOMIC DNA]</scope>
    <source>
        <strain evidence="5">cv. SF193</strain>
        <tissue evidence="3">Leaves</tissue>
    </source>
</reference>
<dbReference type="Pfam" id="PF20451">
    <property type="entry name" value="Calmod_bind_M"/>
    <property type="match status" value="1"/>
</dbReference>
<evidence type="ECO:0000313" key="3">
    <source>
        <dbReference type="EMBL" id="KAF5796755.1"/>
    </source>
</evidence>
<dbReference type="OrthoDB" id="1464826at2759"/>
<reference evidence="3" key="3">
    <citation type="submission" date="2020-06" db="EMBL/GenBank/DDBJ databases">
        <title>Helianthus annuus Genome sequencing and assembly Release 2.</title>
        <authorList>
            <person name="Gouzy J."/>
            <person name="Langlade N."/>
            <person name="Munos S."/>
        </authorList>
    </citation>
    <scope>NUCLEOTIDE SEQUENCE</scope>
    <source>
        <tissue evidence="3">Leaves</tissue>
    </source>
</reference>
<organism evidence="4 5">
    <name type="scientific">Helianthus annuus</name>
    <name type="common">Common sunflower</name>
    <dbReference type="NCBI Taxonomy" id="4232"/>
    <lineage>
        <taxon>Eukaryota</taxon>
        <taxon>Viridiplantae</taxon>
        <taxon>Streptophyta</taxon>
        <taxon>Embryophyta</taxon>
        <taxon>Tracheophyta</taxon>
        <taxon>Spermatophyta</taxon>
        <taxon>Magnoliopsida</taxon>
        <taxon>eudicotyledons</taxon>
        <taxon>Gunneridae</taxon>
        <taxon>Pentapetalae</taxon>
        <taxon>asterids</taxon>
        <taxon>campanulids</taxon>
        <taxon>Asterales</taxon>
        <taxon>Asteraceae</taxon>
        <taxon>Asteroideae</taxon>
        <taxon>Heliantheae alliance</taxon>
        <taxon>Heliantheae</taxon>
        <taxon>Helianthus</taxon>
    </lineage>
</organism>
<dbReference type="GO" id="GO:0003700">
    <property type="term" value="F:DNA-binding transcription factor activity"/>
    <property type="evidence" value="ECO:0000318"/>
    <property type="project" value="GO_Central"/>
</dbReference>
<name>A0A251U8X4_HELAN</name>
<evidence type="ECO:0000259" key="1">
    <source>
        <dbReference type="Pfam" id="PF07887"/>
    </source>
</evidence>
<reference evidence="4" key="2">
    <citation type="submission" date="2017-02" db="EMBL/GenBank/DDBJ databases">
        <title>Sunflower complete genome.</title>
        <authorList>
            <person name="Langlade N."/>
            <person name="Munos S."/>
        </authorList>
    </citation>
    <scope>NUCLEOTIDE SEQUENCE [LARGE SCALE GENOMIC DNA]</scope>
    <source>
        <tissue evidence="4">Leaves</tissue>
    </source>
</reference>
<dbReference type="InterPro" id="IPR046831">
    <property type="entry name" value="Calmodulin_bind_N"/>
</dbReference>
<dbReference type="PANTHER" id="PTHR31713:SF64">
    <property type="entry name" value="CALMODULIN-BINDING PROTEIN60"/>
    <property type="match status" value="1"/>
</dbReference>
<evidence type="ECO:0000259" key="2">
    <source>
        <dbReference type="Pfam" id="PF20451"/>
    </source>
</evidence>
<dbReference type="GO" id="GO:0005634">
    <property type="term" value="C:nucleus"/>
    <property type="evidence" value="ECO:0000318"/>
    <property type="project" value="GO_Central"/>
</dbReference>
<gene>
    <name evidence="4" type="ORF">HannXRQ_Chr08g0234701</name>
    <name evidence="3" type="ORF">HanXRQr2_Chr08g0355521</name>
</gene>
<dbReference type="EMBL" id="CM007897">
    <property type="protein sequence ID" value="OTG19493.1"/>
    <property type="molecule type" value="Genomic_DNA"/>
</dbReference>
<dbReference type="AlphaFoldDB" id="A0A251U8X4"/>
<evidence type="ECO:0000313" key="4">
    <source>
        <dbReference type="EMBL" id="OTG19493.1"/>
    </source>
</evidence>
<dbReference type="InParanoid" id="A0A251U8X4"/>
<sequence length="383" mass="43410">MENYVQNLEFDHASAIVEPMNLELTFPTKVASPVYTGRTITGEVDCNGINKPINIMLVDSKTRQRVTNGWAASLKVKIVLINAYFCGVNGVEGVWTPLEFKNNIVVNFEKKKNILLGDRSLVLKDGIGTLGEMRFKHDRNPLRNVTFRLGAMVDGDHFPYAIKEAITYPFDVKDRRNESKNLGPLLQSDKVWQLVNISKKGPIRKRLERKDVWIVRDFLDMYNSNSEVLKEICGLKGKKWEMTVSHAKTSLANNVPNVYRQVDSTSLYRSSFIGCPQRDGSTSQQLDHITSFNYDDNINFDNNCYKPQLCEEDPSCNMFKVGCNFSIQDVEVGGVIFLGVEPYEDQQKGINGASNMEPNEGGLAKKRWMKLRATLWFSLVTIA</sequence>
<dbReference type="GO" id="GO:0080142">
    <property type="term" value="P:regulation of salicylic acid biosynthetic process"/>
    <property type="evidence" value="ECO:0000318"/>
    <property type="project" value="GO_Central"/>
</dbReference>
<dbReference type="STRING" id="4232.A0A251U8X4"/>
<dbReference type="InterPro" id="IPR046830">
    <property type="entry name" value="Calmod_bind_M"/>
</dbReference>
<evidence type="ECO:0000313" key="5">
    <source>
        <dbReference type="Proteomes" id="UP000215914"/>
    </source>
</evidence>
<accession>A0A251U8X4</accession>
<dbReference type="EMBL" id="MNCJ02000323">
    <property type="protein sequence ID" value="KAF5796755.1"/>
    <property type="molecule type" value="Genomic_DNA"/>
</dbReference>
<dbReference type="OMA" id="EFDHASA"/>
<feature type="domain" description="Calmodulin binding protein-like N-terminal" evidence="1">
    <location>
        <begin position="22"/>
        <end position="175"/>
    </location>
</feature>
<protein>
    <submittedName>
        <fullName evidence="3 4">CALMODULIN-BINDING PROTEIN60</fullName>
    </submittedName>
</protein>